<comment type="subcellular location">
    <subcellularLocation>
        <location evidence="2">Mitochondrion matrix</location>
    </subcellularLocation>
</comment>
<dbReference type="InterPro" id="IPR011054">
    <property type="entry name" value="Rudment_hybrid_motif"/>
</dbReference>
<name>A0A0L0T5V9_ALLM3</name>
<dbReference type="Pfam" id="PF00289">
    <property type="entry name" value="Biotin_carb_N"/>
    <property type="match status" value="1"/>
</dbReference>
<dbReference type="InterPro" id="IPR011761">
    <property type="entry name" value="ATP-grasp"/>
</dbReference>
<protein>
    <submittedName>
        <fullName evidence="13">Acetyl-CoA carboxylase, biotin carboxylase subunit</fullName>
    </submittedName>
</protein>
<proteinExistence type="predicted"/>
<dbReference type="InterPro" id="IPR011053">
    <property type="entry name" value="Single_hybrid_motif"/>
</dbReference>
<reference evidence="13 14" key="1">
    <citation type="submission" date="2009-11" db="EMBL/GenBank/DDBJ databases">
        <title>Annotation of Allomyces macrogynus ATCC 38327.</title>
        <authorList>
            <consortium name="The Broad Institute Genome Sequencing Platform"/>
            <person name="Russ C."/>
            <person name="Cuomo C."/>
            <person name="Burger G."/>
            <person name="Gray M.W."/>
            <person name="Holland P.W.H."/>
            <person name="King N."/>
            <person name="Lang F.B.F."/>
            <person name="Roger A.J."/>
            <person name="Ruiz-Trillo I."/>
            <person name="Young S.K."/>
            <person name="Zeng Q."/>
            <person name="Gargeya S."/>
            <person name="Fitzgerald M."/>
            <person name="Haas B."/>
            <person name="Abouelleil A."/>
            <person name="Alvarado L."/>
            <person name="Arachchi H.M."/>
            <person name="Berlin A."/>
            <person name="Chapman S.B."/>
            <person name="Gearin G."/>
            <person name="Goldberg J."/>
            <person name="Griggs A."/>
            <person name="Gujja S."/>
            <person name="Hansen M."/>
            <person name="Heiman D."/>
            <person name="Howarth C."/>
            <person name="Larimer J."/>
            <person name="Lui A."/>
            <person name="MacDonald P.J.P."/>
            <person name="McCowen C."/>
            <person name="Montmayeur A."/>
            <person name="Murphy C."/>
            <person name="Neiman D."/>
            <person name="Pearson M."/>
            <person name="Priest M."/>
            <person name="Roberts A."/>
            <person name="Saif S."/>
            <person name="Shea T."/>
            <person name="Sisk P."/>
            <person name="Stolte C."/>
            <person name="Sykes S."/>
            <person name="Wortman J."/>
            <person name="Nusbaum C."/>
            <person name="Birren B."/>
        </authorList>
    </citation>
    <scope>NUCLEOTIDE SEQUENCE [LARGE SCALE GENOMIC DNA]</scope>
    <source>
        <strain evidence="13 14">ATCC 38327</strain>
    </source>
</reference>
<dbReference type="InterPro" id="IPR000089">
    <property type="entry name" value="Biotin_lipoyl"/>
</dbReference>
<keyword evidence="4 9" id="KW-0547">Nucleotide-binding</keyword>
<dbReference type="Gene3D" id="3.30.470.20">
    <property type="entry name" value="ATP-grasp fold, B domain"/>
    <property type="match status" value="1"/>
</dbReference>
<dbReference type="FunFam" id="2.40.50.100:FF:000003">
    <property type="entry name" value="Acetyl-CoA carboxylase biotin carboxyl carrier protein"/>
    <property type="match status" value="1"/>
</dbReference>
<dbReference type="SUPFAM" id="SSF51230">
    <property type="entry name" value="Single hybrid motif"/>
    <property type="match status" value="1"/>
</dbReference>
<dbReference type="SMART" id="SM00878">
    <property type="entry name" value="Biotin_carb_C"/>
    <property type="match status" value="1"/>
</dbReference>
<dbReference type="SUPFAM" id="SSF56059">
    <property type="entry name" value="Glutathione synthetase ATP-binding domain-like"/>
    <property type="match status" value="1"/>
</dbReference>
<evidence type="ECO:0000259" key="10">
    <source>
        <dbReference type="PROSITE" id="PS50968"/>
    </source>
</evidence>
<evidence type="ECO:0000256" key="8">
    <source>
        <dbReference type="ARBA" id="ARBA00023267"/>
    </source>
</evidence>
<reference evidence="14" key="2">
    <citation type="submission" date="2009-11" db="EMBL/GenBank/DDBJ databases">
        <title>The Genome Sequence of Allomyces macrogynus strain ATCC 38327.</title>
        <authorList>
            <consortium name="The Broad Institute Genome Sequencing Platform"/>
            <person name="Russ C."/>
            <person name="Cuomo C."/>
            <person name="Shea T."/>
            <person name="Young S.K."/>
            <person name="Zeng Q."/>
            <person name="Koehrsen M."/>
            <person name="Haas B."/>
            <person name="Borodovsky M."/>
            <person name="Guigo R."/>
            <person name="Alvarado L."/>
            <person name="Berlin A."/>
            <person name="Borenstein D."/>
            <person name="Chen Z."/>
            <person name="Engels R."/>
            <person name="Freedman E."/>
            <person name="Gellesch M."/>
            <person name="Goldberg J."/>
            <person name="Griggs A."/>
            <person name="Gujja S."/>
            <person name="Heiman D."/>
            <person name="Hepburn T."/>
            <person name="Howarth C."/>
            <person name="Jen D."/>
            <person name="Larson L."/>
            <person name="Lewis B."/>
            <person name="Mehta T."/>
            <person name="Park D."/>
            <person name="Pearson M."/>
            <person name="Roberts A."/>
            <person name="Saif S."/>
            <person name="Shenoy N."/>
            <person name="Sisk P."/>
            <person name="Stolte C."/>
            <person name="Sykes S."/>
            <person name="Walk T."/>
            <person name="White J."/>
            <person name="Yandava C."/>
            <person name="Burger G."/>
            <person name="Gray M.W."/>
            <person name="Holland P.W.H."/>
            <person name="King N."/>
            <person name="Lang F.B.F."/>
            <person name="Roger A.J."/>
            <person name="Ruiz-Trillo I."/>
            <person name="Lander E."/>
            <person name="Nusbaum C."/>
        </authorList>
    </citation>
    <scope>NUCLEOTIDE SEQUENCE [LARGE SCALE GENOMIC DNA]</scope>
    <source>
        <strain evidence="14">ATCC 38327</strain>
    </source>
</reference>
<dbReference type="Gene3D" id="3.30.700.40">
    <property type="match status" value="1"/>
</dbReference>
<evidence type="ECO:0000256" key="5">
    <source>
        <dbReference type="ARBA" id="ARBA00022840"/>
    </source>
</evidence>
<evidence type="ECO:0000313" key="14">
    <source>
        <dbReference type="Proteomes" id="UP000054350"/>
    </source>
</evidence>
<keyword evidence="6" id="KW-0809">Transit peptide</keyword>
<dbReference type="NCBIfam" id="NF006367">
    <property type="entry name" value="PRK08591.1"/>
    <property type="match status" value="1"/>
</dbReference>
<dbReference type="SUPFAM" id="SSF52440">
    <property type="entry name" value="PreATP-grasp domain"/>
    <property type="match status" value="1"/>
</dbReference>
<dbReference type="GO" id="GO:0005524">
    <property type="term" value="F:ATP binding"/>
    <property type="evidence" value="ECO:0007669"/>
    <property type="project" value="UniProtKB-UniRule"/>
</dbReference>
<comment type="cofactor">
    <cofactor evidence="1">
        <name>biotin</name>
        <dbReference type="ChEBI" id="CHEBI:57586"/>
    </cofactor>
</comment>
<feature type="domain" description="ATP-grasp" evidence="11">
    <location>
        <begin position="166"/>
        <end position="364"/>
    </location>
</feature>
<dbReference type="GO" id="GO:0004485">
    <property type="term" value="F:methylcrotonoyl-CoA carboxylase activity"/>
    <property type="evidence" value="ECO:0007669"/>
    <property type="project" value="TreeGrafter"/>
</dbReference>
<keyword evidence="14" id="KW-1185">Reference proteome</keyword>
<keyword evidence="8" id="KW-0092">Biotin</keyword>
<dbReference type="OMA" id="FINKPKH"/>
<sequence>MHSSLRALTAALARASTHAARPTAARRLPAGFLRQLATEAAEMKKPPFDKILIANRGEIAVRVMKTAQRLGIKCVAVYSEADKNSMHVQMADEAYCIGPAPSSDSYLRMDKIVEVAKKTGAQAIHPGYGFLSESAEFATYLEKHGLVFIGPPASAITSMGSKSESKKIMQAAEVPVVPGYHGDNQDPAFLKEQCGKIGYPVLIKAVMGGGGKGMRIVNSEAEFDEMLASAKREAIKSFGDDRVLVEKYLTRPRHVEVQVFADKHGNAVYLFERDCSVQRRHQKIIEEAPAPDLSEELRKQLGEKAVAAAKAVNYVGAGTVEFILDATTKTFAFMEMNTRLQVEHPVSEMITQTDLVEWQLQVAAGNKLPKLQDDLKIHGWSFEARIYAENPQNQFLPDTGPLVHLATPEVTDTVRVETGVRQGDQVSVFYDPMIAKLVVHGPDRASALAKLGHALDQYQVVGLNTNIEFLKALAKHPEFVKANVETGFIAKYGQDLLVPIEQPAPDAVMLAAVALLLGKESVAAVDPVTANGPWGSLPSARLNHAREQVIELQFSEEVTAKVTAVHARDVVTVTVAVPGVKDVIYTIDAKSIRADAARDRRVFVDLGDRQVSATVVLEGDMVHVFANGTGVGRPHMGAVKHSFTVPEPAYLAESHAQDEGKGGNAVKTPMPCKISQVHVKPGDKVTKGQPLVVLEAMKMEHVMRSPVDGVIARVHYKVGDLVEENKLLLAFEETAEEAAEKAKE</sequence>
<dbReference type="Proteomes" id="UP000054350">
    <property type="component" value="Unassembled WGS sequence"/>
</dbReference>
<evidence type="ECO:0000256" key="4">
    <source>
        <dbReference type="ARBA" id="ARBA00022741"/>
    </source>
</evidence>
<dbReference type="PROSITE" id="PS00867">
    <property type="entry name" value="CPSASE_2"/>
    <property type="match status" value="1"/>
</dbReference>
<evidence type="ECO:0000256" key="3">
    <source>
        <dbReference type="ARBA" id="ARBA00022598"/>
    </source>
</evidence>
<dbReference type="InterPro" id="IPR001882">
    <property type="entry name" value="Biotin_BS"/>
</dbReference>
<dbReference type="STRING" id="578462.A0A0L0T5V9"/>
<dbReference type="FunFam" id="3.30.1490.20:FF:000003">
    <property type="entry name" value="acetyl-CoA carboxylase isoform X1"/>
    <property type="match status" value="1"/>
</dbReference>
<dbReference type="InterPro" id="IPR005479">
    <property type="entry name" value="CPAse_ATP-bd"/>
</dbReference>
<evidence type="ECO:0000256" key="9">
    <source>
        <dbReference type="PROSITE-ProRule" id="PRU00409"/>
    </source>
</evidence>
<dbReference type="Gene3D" id="2.40.50.100">
    <property type="match status" value="1"/>
</dbReference>
<keyword evidence="5 9" id="KW-0067">ATP-binding</keyword>
<feature type="domain" description="Biotin carboxylation" evidence="12">
    <location>
        <begin position="47"/>
        <end position="494"/>
    </location>
</feature>
<dbReference type="GO" id="GO:0046872">
    <property type="term" value="F:metal ion binding"/>
    <property type="evidence" value="ECO:0007669"/>
    <property type="project" value="InterPro"/>
</dbReference>
<dbReference type="CDD" id="cd06850">
    <property type="entry name" value="biotinyl_domain"/>
    <property type="match status" value="1"/>
</dbReference>
<feature type="domain" description="Lipoyl-binding" evidence="10">
    <location>
        <begin position="655"/>
        <end position="732"/>
    </location>
</feature>
<evidence type="ECO:0000256" key="1">
    <source>
        <dbReference type="ARBA" id="ARBA00001953"/>
    </source>
</evidence>
<dbReference type="PANTHER" id="PTHR18866">
    <property type="entry name" value="CARBOXYLASE:PYRUVATE/ACETYL-COA/PROPIONYL-COA CARBOXYLASE"/>
    <property type="match status" value="1"/>
</dbReference>
<dbReference type="Pfam" id="PF00364">
    <property type="entry name" value="Biotin_lipoyl"/>
    <property type="match status" value="1"/>
</dbReference>
<dbReference type="AlphaFoldDB" id="A0A0L0T5V9"/>
<dbReference type="eggNOG" id="KOG0238">
    <property type="taxonomic scope" value="Eukaryota"/>
</dbReference>
<dbReference type="GO" id="GO:0005759">
    <property type="term" value="C:mitochondrial matrix"/>
    <property type="evidence" value="ECO:0007669"/>
    <property type="project" value="UniProtKB-SubCell"/>
</dbReference>
<evidence type="ECO:0000259" key="12">
    <source>
        <dbReference type="PROSITE" id="PS50979"/>
    </source>
</evidence>
<evidence type="ECO:0000313" key="13">
    <source>
        <dbReference type="EMBL" id="KNE70135.1"/>
    </source>
</evidence>
<keyword evidence="7" id="KW-0496">Mitochondrion</keyword>
<evidence type="ECO:0000259" key="11">
    <source>
        <dbReference type="PROSITE" id="PS50975"/>
    </source>
</evidence>
<accession>A0A0L0T5V9</accession>
<dbReference type="PROSITE" id="PS00188">
    <property type="entry name" value="BIOTIN"/>
    <property type="match status" value="1"/>
</dbReference>
<dbReference type="EMBL" id="GG745364">
    <property type="protein sequence ID" value="KNE70135.1"/>
    <property type="molecule type" value="Genomic_DNA"/>
</dbReference>
<evidence type="ECO:0000256" key="6">
    <source>
        <dbReference type="ARBA" id="ARBA00022946"/>
    </source>
</evidence>
<dbReference type="PROSITE" id="PS50968">
    <property type="entry name" value="BIOTINYL_LIPOYL"/>
    <property type="match status" value="1"/>
</dbReference>
<organism evidence="13 14">
    <name type="scientific">Allomyces macrogynus (strain ATCC 38327)</name>
    <name type="common">Allomyces javanicus var. macrogynus</name>
    <dbReference type="NCBI Taxonomy" id="578462"/>
    <lineage>
        <taxon>Eukaryota</taxon>
        <taxon>Fungi</taxon>
        <taxon>Fungi incertae sedis</taxon>
        <taxon>Blastocladiomycota</taxon>
        <taxon>Blastocladiomycetes</taxon>
        <taxon>Blastocladiales</taxon>
        <taxon>Blastocladiaceae</taxon>
        <taxon>Allomyces</taxon>
    </lineage>
</organism>
<dbReference type="PROSITE" id="PS50979">
    <property type="entry name" value="BC"/>
    <property type="match status" value="1"/>
</dbReference>
<dbReference type="InterPro" id="IPR011764">
    <property type="entry name" value="Biotin_carboxylation_dom"/>
</dbReference>
<dbReference type="VEuPathDB" id="FungiDB:AMAG_15113"/>
<dbReference type="Pfam" id="PF02786">
    <property type="entry name" value="CPSase_L_D2"/>
    <property type="match status" value="1"/>
</dbReference>
<dbReference type="OrthoDB" id="196847at2759"/>
<dbReference type="FunFam" id="3.40.50.20:FF:000010">
    <property type="entry name" value="Propionyl-CoA carboxylase subunit alpha"/>
    <property type="match status" value="1"/>
</dbReference>
<dbReference type="FunFam" id="3.30.470.20:FF:000028">
    <property type="entry name" value="Methylcrotonoyl-CoA carboxylase subunit alpha, mitochondrial"/>
    <property type="match status" value="1"/>
</dbReference>
<evidence type="ECO:0000256" key="7">
    <source>
        <dbReference type="ARBA" id="ARBA00023128"/>
    </source>
</evidence>
<dbReference type="InterPro" id="IPR005481">
    <property type="entry name" value="BC-like_N"/>
</dbReference>
<dbReference type="Pfam" id="PF02785">
    <property type="entry name" value="Biotin_carb_C"/>
    <property type="match status" value="1"/>
</dbReference>
<dbReference type="PROSITE" id="PS50975">
    <property type="entry name" value="ATP_GRASP"/>
    <property type="match status" value="1"/>
</dbReference>
<dbReference type="InterPro" id="IPR016185">
    <property type="entry name" value="PreATP-grasp_dom_sf"/>
</dbReference>
<keyword evidence="3" id="KW-0436">Ligase</keyword>
<dbReference type="InterPro" id="IPR005482">
    <property type="entry name" value="Biotin_COase_C"/>
</dbReference>
<dbReference type="PANTHER" id="PTHR18866:SF33">
    <property type="entry name" value="METHYLCROTONOYL-COA CARBOXYLASE SUBUNIT ALPHA, MITOCHONDRIAL-RELATED"/>
    <property type="match status" value="1"/>
</dbReference>
<evidence type="ECO:0000256" key="2">
    <source>
        <dbReference type="ARBA" id="ARBA00004305"/>
    </source>
</evidence>
<dbReference type="InterPro" id="IPR050856">
    <property type="entry name" value="Biotin_carboxylase_complex"/>
</dbReference>
<dbReference type="SUPFAM" id="SSF51246">
    <property type="entry name" value="Rudiment single hybrid motif"/>
    <property type="match status" value="1"/>
</dbReference>
<gene>
    <name evidence="13" type="ORF">AMAG_15113</name>
</gene>